<evidence type="ECO:0000256" key="3">
    <source>
        <dbReference type="ARBA" id="ARBA00012528"/>
    </source>
</evidence>
<dbReference type="Proteomes" id="UP000244064">
    <property type="component" value="Unassembled WGS sequence"/>
</dbReference>
<dbReference type="EMBL" id="QASN01000017">
    <property type="protein sequence ID" value="PTU74431.1"/>
    <property type="molecule type" value="Genomic_DNA"/>
</dbReference>
<dbReference type="SMART" id="SM00267">
    <property type="entry name" value="GGDEF"/>
    <property type="match status" value="1"/>
</dbReference>
<dbReference type="SUPFAM" id="SSF55073">
    <property type="entry name" value="Nucleotide cyclase"/>
    <property type="match status" value="1"/>
</dbReference>
<dbReference type="OrthoDB" id="9812260at2"/>
<gene>
    <name evidence="8" type="ORF">DBO85_10070</name>
</gene>
<dbReference type="GO" id="GO:0052621">
    <property type="term" value="F:diguanylate cyclase activity"/>
    <property type="evidence" value="ECO:0007669"/>
    <property type="project" value="UniProtKB-EC"/>
</dbReference>
<feature type="coiled-coil region" evidence="5">
    <location>
        <begin position="392"/>
        <end position="444"/>
    </location>
</feature>
<dbReference type="Pfam" id="PF00990">
    <property type="entry name" value="GGDEF"/>
    <property type="match status" value="1"/>
</dbReference>
<dbReference type="InterPro" id="IPR000160">
    <property type="entry name" value="GGDEF_dom"/>
</dbReference>
<feature type="domain" description="GGDEF" evidence="7">
    <location>
        <begin position="475"/>
        <end position="605"/>
    </location>
</feature>
<comment type="caution">
    <text evidence="8">The sequence shown here is derived from an EMBL/GenBank/DDBJ whole genome shotgun (WGS) entry which is preliminary data.</text>
</comment>
<keyword evidence="5" id="KW-0175">Coiled coil</keyword>
<comment type="catalytic activity">
    <reaction evidence="4">
        <text>2 GTP = 3',3'-c-di-GMP + 2 diphosphate</text>
        <dbReference type="Rhea" id="RHEA:24898"/>
        <dbReference type="ChEBI" id="CHEBI:33019"/>
        <dbReference type="ChEBI" id="CHEBI:37565"/>
        <dbReference type="ChEBI" id="CHEBI:58805"/>
        <dbReference type="EC" id="2.7.7.65"/>
    </reaction>
</comment>
<name>A0A2T5P9R8_9PSED</name>
<dbReference type="CDD" id="cd01949">
    <property type="entry name" value="GGDEF"/>
    <property type="match status" value="1"/>
</dbReference>
<dbReference type="GO" id="GO:0043709">
    <property type="term" value="P:cell adhesion involved in single-species biofilm formation"/>
    <property type="evidence" value="ECO:0007669"/>
    <property type="project" value="TreeGrafter"/>
</dbReference>
<evidence type="ECO:0000313" key="8">
    <source>
        <dbReference type="EMBL" id="PTU74431.1"/>
    </source>
</evidence>
<dbReference type="NCBIfam" id="TIGR00254">
    <property type="entry name" value="GGDEF"/>
    <property type="match status" value="1"/>
</dbReference>
<sequence>MSDESQRWKEKYLKSLEEQESLEQRWKTRVDLMRRGLVRSSLAAEGTDKAVDTCMRELREVVRTDDMAAGLGILIPRLEKTLLDAEQRRQERLQQISSALAALVQQLIQLPLPSELRKPLRRLARSLAERLERPLELPLVLAELSDLQSQALGALETPQNDRRGLLERLFGGREQVAQASADDQVAASNPAELPAPPPALASSPTPPPPTTPAAVARSLPPATSMLDSLPLPSDILTAGQKVNAVDEGFDLPANRDPGYGAIADHIEKTLLGLLEGLEIPAQHQPQVESLRERISHGLNLYELVTVLDDLAVLVQAVATRGVHEFEGYLKQLNERLAVFQESLRTANVGHAESLDEARRLDDELREQVGGLQSCVLEAVDLDGLKSAVEGRLDGLLGTMEQYRRQRETREQEVAERLQALVAKVESMEQEARNFHEHLEVQRQKALIDALTGLPNRAAWAERLELEVARWQRYGGELLMAVLDVDLFKRINDDYGHLAGDKVLKLIATELARRLRKTDFIARFGGEEFVVLLPSTPLEGGQQLMDSLRLAIEACPFHFKGERVTITISIGLCAFTEKETAESVFERADQALYKAKRDGRNRIQLG</sequence>
<evidence type="ECO:0000313" key="9">
    <source>
        <dbReference type="Proteomes" id="UP000244064"/>
    </source>
</evidence>
<dbReference type="FunFam" id="3.30.70.270:FF:000001">
    <property type="entry name" value="Diguanylate cyclase domain protein"/>
    <property type="match status" value="1"/>
</dbReference>
<dbReference type="InterPro" id="IPR029787">
    <property type="entry name" value="Nucleotide_cyclase"/>
</dbReference>
<dbReference type="AlphaFoldDB" id="A0A2T5P9R8"/>
<dbReference type="Pfam" id="PF20975">
    <property type="entry name" value="DGCcoil"/>
    <property type="match status" value="1"/>
</dbReference>
<dbReference type="InterPro" id="IPR050469">
    <property type="entry name" value="Diguanylate_Cyclase"/>
</dbReference>
<evidence type="ECO:0000259" key="7">
    <source>
        <dbReference type="PROSITE" id="PS50887"/>
    </source>
</evidence>
<evidence type="ECO:0000256" key="2">
    <source>
        <dbReference type="ARBA" id="ARBA00004533"/>
    </source>
</evidence>
<feature type="compositionally biased region" description="Low complexity" evidence="6">
    <location>
        <begin position="177"/>
        <end position="192"/>
    </location>
</feature>
<comment type="subcellular location">
    <subcellularLocation>
        <location evidence="2">Cell inner membrane</location>
    </subcellularLocation>
</comment>
<evidence type="ECO:0000256" key="4">
    <source>
        <dbReference type="ARBA" id="ARBA00034247"/>
    </source>
</evidence>
<reference evidence="8 9" key="1">
    <citation type="submission" date="2018-04" db="EMBL/GenBank/DDBJ databases">
        <title>Pseudomonas sp. nov., isolated from mangrove soil.</title>
        <authorList>
            <person name="Chen C."/>
        </authorList>
    </citation>
    <scope>NUCLEOTIDE SEQUENCE [LARGE SCALE GENOMIC DNA]</scope>
    <source>
        <strain evidence="8 9">TC-11</strain>
    </source>
</reference>
<evidence type="ECO:0000256" key="1">
    <source>
        <dbReference type="ARBA" id="ARBA00001946"/>
    </source>
</evidence>
<dbReference type="GO" id="GO:1902201">
    <property type="term" value="P:negative regulation of bacterial-type flagellum-dependent cell motility"/>
    <property type="evidence" value="ECO:0007669"/>
    <property type="project" value="TreeGrafter"/>
</dbReference>
<dbReference type="InterPro" id="IPR048516">
    <property type="entry name" value="DGCcoil"/>
</dbReference>
<organism evidence="8 9">
    <name type="scientific">Pseudomonas mangrovi</name>
    <dbReference type="NCBI Taxonomy" id="2161748"/>
    <lineage>
        <taxon>Bacteria</taxon>
        <taxon>Pseudomonadati</taxon>
        <taxon>Pseudomonadota</taxon>
        <taxon>Gammaproteobacteria</taxon>
        <taxon>Pseudomonadales</taxon>
        <taxon>Pseudomonadaceae</taxon>
        <taxon>Pseudomonas</taxon>
    </lineage>
</organism>
<comment type="cofactor">
    <cofactor evidence="1">
        <name>Mg(2+)</name>
        <dbReference type="ChEBI" id="CHEBI:18420"/>
    </cofactor>
</comment>
<evidence type="ECO:0000256" key="5">
    <source>
        <dbReference type="SAM" id="Coils"/>
    </source>
</evidence>
<protein>
    <recommendedName>
        <fullName evidence="3">diguanylate cyclase</fullName>
        <ecNumber evidence="3">2.7.7.65</ecNumber>
    </recommendedName>
</protein>
<proteinExistence type="predicted"/>
<dbReference type="EC" id="2.7.7.65" evidence="3"/>
<evidence type="ECO:0000256" key="6">
    <source>
        <dbReference type="SAM" id="MobiDB-lite"/>
    </source>
</evidence>
<accession>A0A2T5P9R8</accession>
<keyword evidence="9" id="KW-1185">Reference proteome</keyword>
<feature type="region of interest" description="Disordered" evidence="6">
    <location>
        <begin position="177"/>
        <end position="216"/>
    </location>
</feature>
<dbReference type="RefSeq" id="WP_108107129.1">
    <property type="nucleotide sequence ID" value="NZ_QASN01000017.1"/>
</dbReference>
<feature type="compositionally biased region" description="Pro residues" evidence="6">
    <location>
        <begin position="193"/>
        <end position="211"/>
    </location>
</feature>
<dbReference type="PANTHER" id="PTHR45138:SF9">
    <property type="entry name" value="DIGUANYLATE CYCLASE DGCM-RELATED"/>
    <property type="match status" value="1"/>
</dbReference>
<dbReference type="PROSITE" id="PS50887">
    <property type="entry name" value="GGDEF"/>
    <property type="match status" value="1"/>
</dbReference>
<dbReference type="InterPro" id="IPR043128">
    <property type="entry name" value="Rev_trsase/Diguanyl_cyclase"/>
</dbReference>
<dbReference type="PANTHER" id="PTHR45138">
    <property type="entry name" value="REGULATORY COMPONENTS OF SENSORY TRANSDUCTION SYSTEM"/>
    <property type="match status" value="1"/>
</dbReference>
<dbReference type="Gene3D" id="3.30.70.270">
    <property type="match status" value="1"/>
</dbReference>
<dbReference type="GO" id="GO:0005886">
    <property type="term" value="C:plasma membrane"/>
    <property type="evidence" value="ECO:0007669"/>
    <property type="project" value="UniProtKB-SubCell"/>
</dbReference>